<feature type="region of interest" description="Disordered" evidence="1">
    <location>
        <begin position="260"/>
        <end position="308"/>
    </location>
</feature>
<comment type="caution">
    <text evidence="2">The sequence shown here is derived from an EMBL/GenBank/DDBJ whole genome shotgun (WGS) entry which is preliminary data.</text>
</comment>
<keyword evidence="3" id="KW-1185">Reference proteome</keyword>
<evidence type="ECO:0000313" key="3">
    <source>
        <dbReference type="Proteomes" id="UP000298030"/>
    </source>
</evidence>
<proteinExistence type="predicted"/>
<reference evidence="2 3" key="1">
    <citation type="journal article" date="2019" name="Nat. Ecol. Evol.">
        <title>Megaphylogeny resolves global patterns of mushroom evolution.</title>
        <authorList>
            <person name="Varga T."/>
            <person name="Krizsan K."/>
            <person name="Foldi C."/>
            <person name="Dima B."/>
            <person name="Sanchez-Garcia M."/>
            <person name="Sanchez-Ramirez S."/>
            <person name="Szollosi G.J."/>
            <person name="Szarkandi J.G."/>
            <person name="Papp V."/>
            <person name="Albert L."/>
            <person name="Andreopoulos W."/>
            <person name="Angelini C."/>
            <person name="Antonin V."/>
            <person name="Barry K.W."/>
            <person name="Bougher N.L."/>
            <person name="Buchanan P."/>
            <person name="Buyck B."/>
            <person name="Bense V."/>
            <person name="Catcheside P."/>
            <person name="Chovatia M."/>
            <person name="Cooper J."/>
            <person name="Damon W."/>
            <person name="Desjardin D."/>
            <person name="Finy P."/>
            <person name="Geml J."/>
            <person name="Haridas S."/>
            <person name="Hughes K."/>
            <person name="Justo A."/>
            <person name="Karasinski D."/>
            <person name="Kautmanova I."/>
            <person name="Kiss B."/>
            <person name="Kocsube S."/>
            <person name="Kotiranta H."/>
            <person name="LaButti K.M."/>
            <person name="Lechner B.E."/>
            <person name="Liimatainen K."/>
            <person name="Lipzen A."/>
            <person name="Lukacs Z."/>
            <person name="Mihaltcheva S."/>
            <person name="Morgado L.N."/>
            <person name="Niskanen T."/>
            <person name="Noordeloos M.E."/>
            <person name="Ohm R.A."/>
            <person name="Ortiz-Santana B."/>
            <person name="Ovrebo C."/>
            <person name="Racz N."/>
            <person name="Riley R."/>
            <person name="Savchenko A."/>
            <person name="Shiryaev A."/>
            <person name="Soop K."/>
            <person name="Spirin V."/>
            <person name="Szebenyi C."/>
            <person name="Tomsovsky M."/>
            <person name="Tulloss R.E."/>
            <person name="Uehling J."/>
            <person name="Grigoriev I.V."/>
            <person name="Vagvolgyi C."/>
            <person name="Papp T."/>
            <person name="Martin F.M."/>
            <person name="Miettinen O."/>
            <person name="Hibbett D.S."/>
            <person name="Nagy L.G."/>
        </authorList>
    </citation>
    <scope>NUCLEOTIDE SEQUENCE [LARGE SCALE GENOMIC DNA]</scope>
    <source>
        <strain evidence="2 3">FP101781</strain>
    </source>
</reference>
<name>A0A4Y7TH36_COPMI</name>
<accession>A0A4Y7TH36</accession>
<feature type="compositionally biased region" description="Polar residues" evidence="1">
    <location>
        <begin position="260"/>
        <end position="273"/>
    </location>
</feature>
<dbReference type="Proteomes" id="UP000298030">
    <property type="component" value="Unassembled WGS sequence"/>
</dbReference>
<evidence type="ECO:0000256" key="1">
    <source>
        <dbReference type="SAM" id="MobiDB-lite"/>
    </source>
</evidence>
<dbReference type="AlphaFoldDB" id="A0A4Y7TH36"/>
<protein>
    <submittedName>
        <fullName evidence="2">Uncharacterized protein</fullName>
    </submittedName>
</protein>
<sequence length="412" mass="44914">MPRAPSHLAAPAWRAKSTTPAHFPENMDFYLLPALPYNIHMLRQQLVTVGTPAAKSFLVQFLGVARMFPQKSTRLGSETSPTPPKPSVPSCSFHATYANKLAAFKSQWRLPDLSLGGPEASRASAQLDIISFKRSKRVQAGCIDDNTSSTRALTEIVATRSQGDEPASMCYYLRRLAWNPAARLGPKSSSSIPQPINSHPPRSAFMLETTAPVPENRNINSASDACSELALRAGRNLRGPLHQIDFSVPLITHATEITNRGVQSPATRPQLSKHNLHLPGPTTKSHSGGQAQSRARENPSTQETSAATVNTRLNELLNETKGLTGTPSFRRRAGGGFADRAANARPESRAAPAKSAYAPSLSYVQARFRTRGREVRSTNTKEVNRGNTILIKSAINSRRVEARNVRKATYTH</sequence>
<dbReference type="EMBL" id="QPFP01000012">
    <property type="protein sequence ID" value="TEB33476.1"/>
    <property type="molecule type" value="Genomic_DNA"/>
</dbReference>
<evidence type="ECO:0000313" key="2">
    <source>
        <dbReference type="EMBL" id="TEB33476.1"/>
    </source>
</evidence>
<organism evidence="2 3">
    <name type="scientific">Coprinellus micaceus</name>
    <name type="common">Glistening ink-cap mushroom</name>
    <name type="synonym">Coprinus micaceus</name>
    <dbReference type="NCBI Taxonomy" id="71717"/>
    <lineage>
        <taxon>Eukaryota</taxon>
        <taxon>Fungi</taxon>
        <taxon>Dikarya</taxon>
        <taxon>Basidiomycota</taxon>
        <taxon>Agaricomycotina</taxon>
        <taxon>Agaricomycetes</taxon>
        <taxon>Agaricomycetidae</taxon>
        <taxon>Agaricales</taxon>
        <taxon>Agaricineae</taxon>
        <taxon>Psathyrellaceae</taxon>
        <taxon>Coprinellus</taxon>
    </lineage>
</organism>
<gene>
    <name evidence="2" type="ORF">FA13DRAFT_1773156</name>
</gene>
<feature type="compositionally biased region" description="Polar residues" evidence="1">
    <location>
        <begin position="282"/>
        <end position="308"/>
    </location>
</feature>